<proteinExistence type="predicted"/>
<protein>
    <recommendedName>
        <fullName evidence="2">Transmembrane protein</fullName>
    </recommendedName>
</protein>
<gene>
    <name evidence="1" type="ORF">H7685_00610</name>
</gene>
<organism evidence="1">
    <name type="scientific">Candidatus Phytoplasma australasiaticum subsp. australasiaticum</name>
    <dbReference type="NCBI Taxonomy" id="2832407"/>
    <lineage>
        <taxon>Bacteria</taxon>
        <taxon>Bacillati</taxon>
        <taxon>Mycoplasmatota</taxon>
        <taxon>Mollicutes</taxon>
        <taxon>Acholeplasmatales</taxon>
        <taxon>Acholeplasmataceae</taxon>
        <taxon>Candidatus Phytoplasma</taxon>
        <taxon>16SrII (Peanut WB group)</taxon>
        <taxon>Candidatus Phytoplasma australasiaticum</taxon>
    </lineage>
</organism>
<evidence type="ECO:0008006" key="2">
    <source>
        <dbReference type="Google" id="ProtNLM"/>
    </source>
</evidence>
<name>A0A7S7FZG8_9MOLU</name>
<sequence length="99" mass="12262">MKYLEYQQNKQQQLKKHITSQLKKQQNCFIQTNNLLQYQIFQLTCKLNSFSNTKFGYRILYSFYLNKIKNKWLSYYNHLELPRSFLFESMMLLIQKFLI</sequence>
<dbReference type="AlphaFoldDB" id="A0A7S7FZG8"/>
<dbReference type="EMBL" id="CP060385">
    <property type="protein sequence ID" value="QOX89430.1"/>
    <property type="molecule type" value="Genomic_DNA"/>
</dbReference>
<evidence type="ECO:0000313" key="1">
    <source>
        <dbReference type="EMBL" id="QOX89430.1"/>
    </source>
</evidence>
<accession>A0A7S7FZG8</accession>
<reference evidence="1" key="1">
    <citation type="submission" date="2020-08" db="EMBL/GenBank/DDBJ databases">
        <title>Phytoplasma sp. strain PR08 associated with Phyllody Disease of Parthenium hysterophorus.</title>
        <authorList>
            <person name="Kirdat K."/>
            <person name="Tiwarekar B."/>
            <person name="Yadav A."/>
        </authorList>
    </citation>
    <scope>NUCLEOTIDE SEQUENCE [LARGE SCALE GENOMIC DNA]</scope>
    <source>
        <strain evidence="1">PR08</strain>
    </source>
</reference>